<organism evidence="7 8">
    <name type="scientific">Carnobacterium divergens</name>
    <name type="common">Lactobacillus divergens</name>
    <dbReference type="NCBI Taxonomy" id="2748"/>
    <lineage>
        <taxon>Bacteria</taxon>
        <taxon>Bacillati</taxon>
        <taxon>Bacillota</taxon>
        <taxon>Bacilli</taxon>
        <taxon>Lactobacillales</taxon>
        <taxon>Carnobacteriaceae</taxon>
        <taxon>Carnobacterium</taxon>
    </lineage>
</organism>
<dbReference type="GO" id="GO:0046872">
    <property type="term" value="F:metal ion binding"/>
    <property type="evidence" value="ECO:0007669"/>
    <property type="project" value="InterPro"/>
</dbReference>
<dbReference type="GO" id="GO:0005524">
    <property type="term" value="F:ATP binding"/>
    <property type="evidence" value="ECO:0007669"/>
    <property type="project" value="UniProtKB-UniRule"/>
</dbReference>
<comment type="caution">
    <text evidence="7">The sequence shown here is derived from an EMBL/GenBank/DDBJ whole genome shotgun (WGS) entry which is preliminary data.</text>
</comment>
<evidence type="ECO:0000256" key="1">
    <source>
        <dbReference type="ARBA" id="ARBA00022598"/>
    </source>
</evidence>
<dbReference type="PANTHER" id="PTHR43585:SF2">
    <property type="entry name" value="ATP-GRASP ENZYME FSQD"/>
    <property type="match status" value="1"/>
</dbReference>
<keyword evidence="3 5" id="KW-0067">ATP-binding</keyword>
<dbReference type="InterPro" id="IPR052032">
    <property type="entry name" value="ATP-dep_AA_Ligase"/>
</dbReference>
<dbReference type="SUPFAM" id="SSF52440">
    <property type="entry name" value="PreATP-grasp domain"/>
    <property type="match status" value="1"/>
</dbReference>
<dbReference type="InterPro" id="IPR016185">
    <property type="entry name" value="PreATP-grasp_dom_sf"/>
</dbReference>
<dbReference type="PROSITE" id="PS50975">
    <property type="entry name" value="ATP_GRASP"/>
    <property type="match status" value="1"/>
</dbReference>
<sequence>MSKKILILGASILQIPAICKAKDLGYVVLAADFDPLAKGFEYADKKYVVSTNDLDGILKIAKKEKIDGIMTLASDIPMKTVSYVAEQLNLVSVSTDTAMKTTNKYLMRETLANDNISIPKYFKVDSLTHFLEVIELMDTKYIVKPTDNSGSRGIYLVEDKMDVSELKKIYRDCLTHSRSGELLVEEYMEGPEVSVETLTINNKTTIVAITDKVTTGSPNFVEMGHSQPTQLSEDEIKDIKEIAVAAVNSVGIDNGPSHTEIILTSSGPKIVEIGARLGGDNITTHLVPLSTGINLVEACIKISLNDYYDIPEEKKQASAIRYFSSKKGEISAIKNIETALALNGVEQIFFTKTVGEKVDSIKDSTNRIGFVITKAKNAKLAIKICEEAMKLISIEIK</sequence>
<keyword evidence="4" id="KW-0464">Manganese</keyword>
<dbReference type="Proteomes" id="UP001249945">
    <property type="component" value="Unassembled WGS sequence"/>
</dbReference>
<keyword evidence="2 5" id="KW-0547">Nucleotide-binding</keyword>
<dbReference type="PANTHER" id="PTHR43585">
    <property type="entry name" value="FUMIPYRROLE BIOSYNTHESIS PROTEIN C"/>
    <property type="match status" value="1"/>
</dbReference>
<proteinExistence type="predicted"/>
<feature type="domain" description="ATP-grasp" evidence="6">
    <location>
        <begin position="108"/>
        <end position="304"/>
    </location>
</feature>
<gene>
    <name evidence="7" type="ORF">MX635_03920</name>
</gene>
<dbReference type="Gene3D" id="3.30.470.20">
    <property type="entry name" value="ATP-grasp fold, B domain"/>
    <property type="match status" value="1"/>
</dbReference>
<evidence type="ECO:0000313" key="8">
    <source>
        <dbReference type="Proteomes" id="UP001249945"/>
    </source>
</evidence>
<dbReference type="EMBL" id="JALRMR010000003">
    <property type="protein sequence ID" value="MDT1973539.1"/>
    <property type="molecule type" value="Genomic_DNA"/>
</dbReference>
<evidence type="ECO:0000256" key="3">
    <source>
        <dbReference type="ARBA" id="ARBA00022840"/>
    </source>
</evidence>
<name>A0AAW8RAJ1_CARDV</name>
<evidence type="ECO:0000256" key="4">
    <source>
        <dbReference type="ARBA" id="ARBA00023211"/>
    </source>
</evidence>
<dbReference type="InterPro" id="IPR040570">
    <property type="entry name" value="LAL_C2"/>
</dbReference>
<evidence type="ECO:0000259" key="6">
    <source>
        <dbReference type="PROSITE" id="PS50975"/>
    </source>
</evidence>
<evidence type="ECO:0000313" key="7">
    <source>
        <dbReference type="EMBL" id="MDT1973539.1"/>
    </source>
</evidence>
<keyword evidence="1" id="KW-0436">Ligase</keyword>
<dbReference type="Pfam" id="PF13535">
    <property type="entry name" value="ATP-grasp_4"/>
    <property type="match status" value="1"/>
</dbReference>
<dbReference type="InterPro" id="IPR011761">
    <property type="entry name" value="ATP-grasp"/>
</dbReference>
<dbReference type="Pfam" id="PF18603">
    <property type="entry name" value="LAL_C2"/>
    <property type="match status" value="1"/>
</dbReference>
<reference evidence="7" key="1">
    <citation type="submission" date="2022-04" db="EMBL/GenBank/DDBJ databases">
        <title>Draft genome sequences of lactic acid bacteria (LAB) strains involved in meat spoilage.</title>
        <authorList>
            <person name="Palevich N."/>
        </authorList>
    </citation>
    <scope>NUCLEOTIDE SEQUENCE</scope>
    <source>
        <strain evidence="7">9-14</strain>
    </source>
</reference>
<dbReference type="RefSeq" id="WP_311780093.1">
    <property type="nucleotide sequence ID" value="NZ_JALRMR010000003.1"/>
</dbReference>
<dbReference type="GO" id="GO:0016874">
    <property type="term" value="F:ligase activity"/>
    <property type="evidence" value="ECO:0007669"/>
    <property type="project" value="UniProtKB-KW"/>
</dbReference>
<dbReference type="Gene3D" id="3.40.50.20">
    <property type="match status" value="1"/>
</dbReference>
<dbReference type="SUPFAM" id="SSF56059">
    <property type="entry name" value="Glutathione synthetase ATP-binding domain-like"/>
    <property type="match status" value="1"/>
</dbReference>
<accession>A0AAW8RAJ1</accession>
<evidence type="ECO:0000256" key="2">
    <source>
        <dbReference type="ARBA" id="ARBA00022741"/>
    </source>
</evidence>
<dbReference type="AlphaFoldDB" id="A0AAW8RAJ1"/>
<evidence type="ECO:0000256" key="5">
    <source>
        <dbReference type="PROSITE-ProRule" id="PRU00409"/>
    </source>
</evidence>
<protein>
    <submittedName>
        <fullName evidence="7">ATP-grasp domain-containing protein</fullName>
    </submittedName>
</protein>
<dbReference type="SMART" id="SM01209">
    <property type="entry name" value="GARS_A"/>
    <property type="match status" value="1"/>
</dbReference>